<dbReference type="EMBL" id="BSYO01000032">
    <property type="protein sequence ID" value="GMH27360.1"/>
    <property type="molecule type" value="Genomic_DNA"/>
</dbReference>
<sequence>MKENYYSSLLDLRLLCRKSGEFFRLSKHEFIDAGVGAQILIMFDNCGGFLLFVLGVARECELDKSCFEMESQC</sequence>
<reference evidence="1" key="1">
    <citation type="submission" date="2023-05" db="EMBL/GenBank/DDBJ databases">
        <title>Nepenthes gracilis genome sequencing.</title>
        <authorList>
            <person name="Fukushima K."/>
        </authorList>
    </citation>
    <scope>NUCLEOTIDE SEQUENCE</scope>
    <source>
        <strain evidence="1">SING2019-196</strain>
    </source>
</reference>
<organism evidence="1 2">
    <name type="scientific">Nepenthes gracilis</name>
    <name type="common">Slender pitcher plant</name>
    <dbReference type="NCBI Taxonomy" id="150966"/>
    <lineage>
        <taxon>Eukaryota</taxon>
        <taxon>Viridiplantae</taxon>
        <taxon>Streptophyta</taxon>
        <taxon>Embryophyta</taxon>
        <taxon>Tracheophyta</taxon>
        <taxon>Spermatophyta</taxon>
        <taxon>Magnoliopsida</taxon>
        <taxon>eudicotyledons</taxon>
        <taxon>Gunneridae</taxon>
        <taxon>Pentapetalae</taxon>
        <taxon>Caryophyllales</taxon>
        <taxon>Nepenthaceae</taxon>
        <taxon>Nepenthes</taxon>
    </lineage>
</organism>
<protein>
    <submittedName>
        <fullName evidence="1">Uncharacterized protein</fullName>
    </submittedName>
</protein>
<evidence type="ECO:0000313" key="2">
    <source>
        <dbReference type="Proteomes" id="UP001279734"/>
    </source>
</evidence>
<evidence type="ECO:0000313" key="1">
    <source>
        <dbReference type="EMBL" id="GMH27360.1"/>
    </source>
</evidence>
<dbReference type="AlphaFoldDB" id="A0AAD3Y4M8"/>
<comment type="caution">
    <text evidence="1">The sequence shown here is derived from an EMBL/GenBank/DDBJ whole genome shotgun (WGS) entry which is preliminary data.</text>
</comment>
<name>A0AAD3Y4M8_NEPGR</name>
<dbReference type="Proteomes" id="UP001279734">
    <property type="component" value="Unassembled WGS sequence"/>
</dbReference>
<accession>A0AAD3Y4M8</accession>
<proteinExistence type="predicted"/>
<keyword evidence="2" id="KW-1185">Reference proteome</keyword>
<gene>
    <name evidence="1" type="ORF">Nepgr_029203</name>
</gene>